<protein>
    <submittedName>
        <fullName evidence="7">L-lysine exporter family protein LysE/ArgO</fullName>
    </submittedName>
</protein>
<feature type="transmembrane region" description="Helical" evidence="6">
    <location>
        <begin position="109"/>
        <end position="128"/>
    </location>
</feature>
<dbReference type="Proteomes" id="UP001195422">
    <property type="component" value="Unassembled WGS sequence"/>
</dbReference>
<sequence>MITTSLFLGFSTGLSLIVAIGAQNAFVLRQGIRRERVLLTVTLCALSDVVLIFAGVTGIGIVVEQAPWILTIARIGGAIFLVSYAFFALRRTIAPSGMESSSTPSPTTAWSIAGTALMLTWLNPHVYIDTVLLLGSIGASQGEESGAFAVGAMLASVLWFSALGYASRFLSRFFAKPTAWRVLDGLICIFMLAFAIMLLAPLFTS</sequence>
<feature type="transmembrane region" description="Helical" evidence="6">
    <location>
        <begin position="148"/>
        <end position="170"/>
    </location>
</feature>
<feature type="transmembrane region" description="Helical" evidence="6">
    <location>
        <begin position="182"/>
        <end position="203"/>
    </location>
</feature>
<evidence type="ECO:0000256" key="1">
    <source>
        <dbReference type="ARBA" id="ARBA00004651"/>
    </source>
</evidence>
<dbReference type="InterPro" id="IPR001123">
    <property type="entry name" value="LeuE-type"/>
</dbReference>
<keyword evidence="5 6" id="KW-0472">Membrane</keyword>
<evidence type="ECO:0000256" key="5">
    <source>
        <dbReference type="ARBA" id="ARBA00023136"/>
    </source>
</evidence>
<dbReference type="RefSeq" id="WP_188949286.1">
    <property type="nucleotide sequence ID" value="NZ_BMPH01000013.1"/>
</dbReference>
<comment type="subcellular location">
    <subcellularLocation>
        <location evidence="1">Cell membrane</location>
        <topology evidence="1">Multi-pass membrane protein</topology>
    </subcellularLocation>
</comment>
<evidence type="ECO:0000256" key="2">
    <source>
        <dbReference type="ARBA" id="ARBA00022475"/>
    </source>
</evidence>
<evidence type="ECO:0000313" key="8">
    <source>
        <dbReference type="Proteomes" id="UP001195422"/>
    </source>
</evidence>
<dbReference type="EMBL" id="JAGIOJ010000001">
    <property type="protein sequence ID" value="MBP2397984.1"/>
    <property type="molecule type" value="Genomic_DNA"/>
</dbReference>
<comment type="caution">
    <text evidence="7">The sequence shown here is derived from an EMBL/GenBank/DDBJ whole genome shotgun (WGS) entry which is preliminary data.</text>
</comment>
<dbReference type="PANTHER" id="PTHR30086">
    <property type="entry name" value="ARGININE EXPORTER PROTEIN ARGO"/>
    <property type="match status" value="1"/>
</dbReference>
<feature type="transmembrane region" description="Helical" evidence="6">
    <location>
        <begin position="38"/>
        <end position="62"/>
    </location>
</feature>
<proteinExistence type="predicted"/>
<evidence type="ECO:0000256" key="6">
    <source>
        <dbReference type="SAM" id="Phobius"/>
    </source>
</evidence>
<keyword evidence="4 6" id="KW-1133">Transmembrane helix</keyword>
<reference evidence="7 8" key="1">
    <citation type="submission" date="2021-03" db="EMBL/GenBank/DDBJ databases">
        <title>Sequencing the genomes of 1000 actinobacteria strains.</title>
        <authorList>
            <person name="Klenk H.-P."/>
        </authorList>
    </citation>
    <scope>NUCLEOTIDE SEQUENCE [LARGE SCALE GENOMIC DNA]</scope>
    <source>
        <strain evidence="7 8">DSM 20168</strain>
    </source>
</reference>
<name>A0ABS4XN87_GLUPR</name>
<accession>A0ABS4XN87</accession>
<keyword evidence="8" id="KW-1185">Reference proteome</keyword>
<dbReference type="PANTHER" id="PTHR30086:SF20">
    <property type="entry name" value="ARGININE EXPORTER PROTEIN ARGO-RELATED"/>
    <property type="match status" value="1"/>
</dbReference>
<evidence type="ECO:0000256" key="4">
    <source>
        <dbReference type="ARBA" id="ARBA00022989"/>
    </source>
</evidence>
<feature type="transmembrane region" description="Helical" evidence="6">
    <location>
        <begin position="6"/>
        <end position="26"/>
    </location>
</feature>
<gene>
    <name evidence="7" type="ORF">JOF39_001065</name>
</gene>
<keyword evidence="2" id="KW-1003">Cell membrane</keyword>
<dbReference type="Pfam" id="PF01810">
    <property type="entry name" value="LysE"/>
    <property type="match status" value="1"/>
</dbReference>
<organism evidence="7 8">
    <name type="scientific">Glutamicibacter protophormiae</name>
    <name type="common">Brevibacterium protophormiae</name>
    <dbReference type="NCBI Taxonomy" id="37930"/>
    <lineage>
        <taxon>Bacteria</taxon>
        <taxon>Bacillati</taxon>
        <taxon>Actinomycetota</taxon>
        <taxon>Actinomycetes</taxon>
        <taxon>Micrococcales</taxon>
        <taxon>Micrococcaceae</taxon>
        <taxon>Glutamicibacter</taxon>
    </lineage>
</organism>
<evidence type="ECO:0000313" key="7">
    <source>
        <dbReference type="EMBL" id="MBP2397984.1"/>
    </source>
</evidence>
<keyword evidence="3 6" id="KW-0812">Transmembrane</keyword>
<evidence type="ECO:0000256" key="3">
    <source>
        <dbReference type="ARBA" id="ARBA00022692"/>
    </source>
</evidence>
<feature type="transmembrane region" description="Helical" evidence="6">
    <location>
        <begin position="68"/>
        <end position="89"/>
    </location>
</feature>